<dbReference type="Proteomes" id="UP000654075">
    <property type="component" value="Unassembled WGS sequence"/>
</dbReference>
<keyword evidence="3" id="KW-1185">Reference proteome</keyword>
<proteinExistence type="predicted"/>
<evidence type="ECO:0000313" key="3">
    <source>
        <dbReference type="Proteomes" id="UP000654075"/>
    </source>
</evidence>
<dbReference type="EMBL" id="CAJNNV010028114">
    <property type="protein sequence ID" value="CAE8623098.1"/>
    <property type="molecule type" value="Genomic_DNA"/>
</dbReference>
<evidence type="ECO:0000313" key="2">
    <source>
        <dbReference type="EMBL" id="CAE8623098.1"/>
    </source>
</evidence>
<accession>A0A813G8P5</accession>
<reference evidence="2" key="1">
    <citation type="submission" date="2021-02" db="EMBL/GenBank/DDBJ databases">
        <authorList>
            <person name="Dougan E. K."/>
            <person name="Rhodes N."/>
            <person name="Thang M."/>
            <person name="Chan C."/>
        </authorList>
    </citation>
    <scope>NUCLEOTIDE SEQUENCE</scope>
</reference>
<evidence type="ECO:0000256" key="1">
    <source>
        <dbReference type="SAM" id="MobiDB-lite"/>
    </source>
</evidence>
<sequence>MAAADIHWLRLVEVGPRQHLYHQGTGELAAVGDGKWDLQFEADSGKGILVPRPSGENHAGPDLRQPQWAILLLSMSVHIHEGSVIVQNNKRNTSEWRDDALSAGLVSTVFGHESSLGAFMCQAFVAAVSDEAHIWWSLPHVQHELFQVAQKSDWLCKHVPKLREYFQAINIDGGHIRDSLKSFVAKAVRSKRAVADEVFGRVVSEFSSSTKGLMGMLARTAFAEQRHLRGVATSGLSDRCSRIVNMLLETFCPQCSVEMPLQVDGCEFVLVITKHPGHPASLILNGAATSVKRLDERLFAGSDRRFSLVFFALCHSCWRPSLQRSVIQKKLILACALALMDFVSDAVEASRDDAGIWKRYTHLNLPVLQGQSSRIRRLPSGFKRAATNEVAKNPHLRSVQQLLATHSVFKRGDDIEAGKRTYAKGKACGTTSFCIDNMFQYWQTGRRIFHRDKHAAIGMDGLTVGGQEVMVIANFSVAQGVGAWLPPQVARHSRLRLARAGTAFTVDETVSWRTKTLAFFGKRKAADGACQADRVRAAKSCKRTPRLAALDWLRQVHNAMDTGMMNGGLCQFMPGDPSRPPEDPWKSDADTDPPLLVLSGLDQEGKQMAGYHFCRSQLRMSITIIIPLHHRKHNDVELAMARAGVKGALHRRLLICNIGYGPWHGSLFFQDMRDAGLDLASCLHPADPLLLGLWGEICRDKNWLTDEECGSQARARFVEGLLTELPFNVKGPKASHARWFSGEHAMKFGDRDRSVKFMALTYLAIQKGWIRNIQDIWKSKHNAQARPSLSARHSDLASSSSQAFAPLAGSSSSSSSSSAQAPVAKSMPAQKSGGSQMAEARQQVTRDRNSSVNTLHAVLRMMGSQTDNDICRLVLLTTAPATKSHHNDTTLVKSCEECEDYYAKAAHGKWMAELRDTIAVLSDLRGLARAGMADSFPQKKVGGLNLASDSVVNDDSLAAIAWKLVVCLLRERASSMDWHTTSYPGSWAGMLSETQSLADASLAKFKTDWQAYVRARQIPTPVVQQMVGRSPLNSRVVEDMARLAGHCDWTIHADLKYRVRLIFKGWGHEKMFEDTNQKLRDYEERDGAGKVVQNFKAYQTPQVHGLIAQNRRVEIDVTSTLPTPPRNDMASIFHFSTKPVGNLPLEGILADRKWDSPTPQSEKRAYGEVALFQKLHELDNWQLAEESWKAGVVPEFQFVARKDVANPAWLFSLLVTETSVLCWPALCRGKYITLDPTASHTIWLPVFSLETMVVLPTEPISPLHGVVEGSLLMDALGVQCKIMGVEQALLLWQARRGFASVSEAAMSKVYKELGISAPGCESSDTPADPELLGDLETALALGLTRHLCPDMDETTCSMVMHMRKVVSVGIPDDIDDEGFDSEVLDDLALKSDSKVIKNYMETCVVNKQKRAGLTKTVDQLVKHSFVARPCRLKPKSKSKSTPAVAAAASGKDRNYAANSSADELLRRHKPSSAIITKDEANGRYLVCQPSLGVPRRSISWTQRGIAEAQEETLSIAWHRHVLHTGEPSSMPADFQALLRLSRD</sequence>
<comment type="caution">
    <text evidence="2">The sequence shown here is derived from an EMBL/GenBank/DDBJ whole genome shotgun (WGS) entry which is preliminary data.</text>
</comment>
<gene>
    <name evidence="2" type="ORF">PGLA1383_LOCUS40411</name>
</gene>
<protein>
    <submittedName>
        <fullName evidence="2">Uncharacterized protein</fullName>
    </submittedName>
</protein>
<feature type="region of interest" description="Disordered" evidence="1">
    <location>
        <begin position="807"/>
        <end position="851"/>
    </location>
</feature>
<dbReference type="OrthoDB" id="412995at2759"/>
<name>A0A813G8P5_POLGL</name>
<feature type="compositionally biased region" description="Low complexity" evidence="1">
    <location>
        <begin position="807"/>
        <end position="818"/>
    </location>
</feature>
<organism evidence="2 3">
    <name type="scientific">Polarella glacialis</name>
    <name type="common">Dinoflagellate</name>
    <dbReference type="NCBI Taxonomy" id="89957"/>
    <lineage>
        <taxon>Eukaryota</taxon>
        <taxon>Sar</taxon>
        <taxon>Alveolata</taxon>
        <taxon>Dinophyceae</taxon>
        <taxon>Suessiales</taxon>
        <taxon>Suessiaceae</taxon>
        <taxon>Polarella</taxon>
    </lineage>
</organism>